<dbReference type="EMBL" id="BAAAPW010000003">
    <property type="protein sequence ID" value="GAA2037975.1"/>
    <property type="molecule type" value="Genomic_DNA"/>
</dbReference>
<evidence type="ECO:0000313" key="7">
    <source>
        <dbReference type="Proteomes" id="UP001501196"/>
    </source>
</evidence>
<dbReference type="SUPFAM" id="SSF48452">
    <property type="entry name" value="TPR-like"/>
    <property type="match status" value="1"/>
</dbReference>
<keyword evidence="7" id="KW-1185">Reference proteome</keyword>
<dbReference type="PROSITE" id="PS50043">
    <property type="entry name" value="HTH_LUXR_2"/>
    <property type="match status" value="1"/>
</dbReference>
<keyword evidence="1" id="KW-0805">Transcription regulation</keyword>
<gene>
    <name evidence="6" type="ORF">GCM10009819_23360</name>
</gene>
<name>A0ABN2UHW3_9MICO</name>
<dbReference type="Gene3D" id="1.10.10.10">
    <property type="entry name" value="Winged helix-like DNA-binding domain superfamily/Winged helix DNA-binding domain"/>
    <property type="match status" value="1"/>
</dbReference>
<evidence type="ECO:0000259" key="5">
    <source>
        <dbReference type="PROSITE" id="PS50043"/>
    </source>
</evidence>
<comment type="caution">
    <text evidence="6">The sequence shown here is derived from an EMBL/GenBank/DDBJ whole genome shotgun (WGS) entry which is preliminary data.</text>
</comment>
<evidence type="ECO:0000256" key="3">
    <source>
        <dbReference type="ARBA" id="ARBA00023163"/>
    </source>
</evidence>
<dbReference type="CDD" id="cd06170">
    <property type="entry name" value="LuxR_C_like"/>
    <property type="match status" value="1"/>
</dbReference>
<organism evidence="6 7">
    <name type="scientific">Agromyces tropicus</name>
    <dbReference type="NCBI Taxonomy" id="555371"/>
    <lineage>
        <taxon>Bacteria</taxon>
        <taxon>Bacillati</taxon>
        <taxon>Actinomycetota</taxon>
        <taxon>Actinomycetes</taxon>
        <taxon>Micrococcales</taxon>
        <taxon>Microbacteriaceae</taxon>
        <taxon>Agromyces</taxon>
    </lineage>
</organism>
<keyword evidence="2" id="KW-0238">DNA-binding</keyword>
<evidence type="ECO:0000256" key="1">
    <source>
        <dbReference type="ARBA" id="ARBA00023015"/>
    </source>
</evidence>
<accession>A0ABN2UHW3</accession>
<feature type="compositionally biased region" description="Low complexity" evidence="4">
    <location>
        <begin position="1"/>
        <end position="25"/>
    </location>
</feature>
<evidence type="ECO:0000313" key="6">
    <source>
        <dbReference type="EMBL" id="GAA2037975.1"/>
    </source>
</evidence>
<dbReference type="InterPro" id="IPR016032">
    <property type="entry name" value="Sig_transdc_resp-reg_C-effctor"/>
</dbReference>
<feature type="region of interest" description="Disordered" evidence="4">
    <location>
        <begin position="1"/>
        <end position="48"/>
    </location>
</feature>
<protein>
    <submittedName>
        <fullName evidence="6">LuxR C-terminal-related transcriptional regulator</fullName>
    </submittedName>
</protein>
<feature type="compositionally biased region" description="Low complexity" evidence="4">
    <location>
        <begin position="33"/>
        <end position="48"/>
    </location>
</feature>
<dbReference type="Proteomes" id="UP001501196">
    <property type="component" value="Unassembled WGS sequence"/>
</dbReference>
<dbReference type="InterPro" id="IPR000792">
    <property type="entry name" value="Tscrpt_reg_LuxR_C"/>
</dbReference>
<dbReference type="InterPro" id="IPR036388">
    <property type="entry name" value="WH-like_DNA-bd_sf"/>
</dbReference>
<sequence length="593" mass="63240">MNDVDAAGAAVRSAVPAASPAALPPRRAHGTVREGAAPGGRPAAREGPMAMVASTSLEQARTAFAERRWNDAVDWFDRAEGGAAALTGEDLERFATASDLLGHVDRAIELATLAHEAHLTAGNLDRAAYTATWISLESITSGSPAQGMGWLERAKRLVERLDGPGAATGFVLIPEALGALYAGAAQPARELFARAAEIAERTGDRDVAALALLGTGQAAIMAGDPARGIRMLDEVMVSVTAGEVGPVPSGIVYCAVIGYCHLTFELRRAVEWTRALDRWCRDQPSLVAFSGQCHAHRAELFRLHGAWSDAMSAARTAEERLEAGDFGAAFGAHYQQAEVLRLRGAFAEAEARYLRAAESGWDPQPGLALLRLAEDRVPLAQSLIRRSAEGADPATRCHMLPALVTIEVAAGDLDAARRAADELAAMHRTNESVMLRALAAFADGEVLLAAGRPAEAFARLREARESWSEVGAPFEVARSRVLMARARRDLDEDEAAQLEADLAESAFAELGAEPALEALARERGATGRSDVPLTEREVEVLQLVTRGITNREIAGELHLSEKTVARHLSNIFTKLDVASRAAATAYAFEHRLV</sequence>
<dbReference type="PANTHER" id="PTHR43214">
    <property type="entry name" value="TWO-COMPONENT RESPONSE REGULATOR"/>
    <property type="match status" value="1"/>
</dbReference>
<feature type="domain" description="HTH luxR-type" evidence="5">
    <location>
        <begin position="526"/>
        <end position="591"/>
    </location>
</feature>
<evidence type="ECO:0000256" key="4">
    <source>
        <dbReference type="SAM" id="MobiDB-lite"/>
    </source>
</evidence>
<dbReference type="SUPFAM" id="SSF46894">
    <property type="entry name" value="C-terminal effector domain of the bipartite response regulators"/>
    <property type="match status" value="1"/>
</dbReference>
<dbReference type="SMART" id="SM00421">
    <property type="entry name" value="HTH_LUXR"/>
    <property type="match status" value="1"/>
</dbReference>
<dbReference type="Pfam" id="PF00196">
    <property type="entry name" value="GerE"/>
    <property type="match status" value="1"/>
</dbReference>
<dbReference type="InterPro" id="IPR011990">
    <property type="entry name" value="TPR-like_helical_dom_sf"/>
</dbReference>
<dbReference type="InterPro" id="IPR039420">
    <property type="entry name" value="WalR-like"/>
</dbReference>
<dbReference type="PROSITE" id="PS00622">
    <property type="entry name" value="HTH_LUXR_1"/>
    <property type="match status" value="1"/>
</dbReference>
<reference evidence="6 7" key="1">
    <citation type="journal article" date="2019" name="Int. J. Syst. Evol. Microbiol.">
        <title>The Global Catalogue of Microorganisms (GCM) 10K type strain sequencing project: providing services to taxonomists for standard genome sequencing and annotation.</title>
        <authorList>
            <consortium name="The Broad Institute Genomics Platform"/>
            <consortium name="The Broad Institute Genome Sequencing Center for Infectious Disease"/>
            <person name="Wu L."/>
            <person name="Ma J."/>
        </authorList>
    </citation>
    <scope>NUCLEOTIDE SEQUENCE [LARGE SCALE GENOMIC DNA]</scope>
    <source>
        <strain evidence="6 7">JCM 15672</strain>
    </source>
</reference>
<dbReference type="PANTHER" id="PTHR43214:SF24">
    <property type="entry name" value="TRANSCRIPTIONAL REGULATORY PROTEIN NARL-RELATED"/>
    <property type="match status" value="1"/>
</dbReference>
<evidence type="ECO:0000256" key="2">
    <source>
        <dbReference type="ARBA" id="ARBA00023125"/>
    </source>
</evidence>
<proteinExistence type="predicted"/>
<keyword evidence="3" id="KW-0804">Transcription</keyword>
<dbReference type="PRINTS" id="PR00038">
    <property type="entry name" value="HTHLUXR"/>
</dbReference>